<dbReference type="Proteomes" id="UP000179024">
    <property type="component" value="Unassembled WGS sequence"/>
</dbReference>
<reference evidence="1 2" key="1">
    <citation type="journal article" date="2016" name="Nat. Commun.">
        <title>Thousands of microbial genomes shed light on interconnected biogeochemical processes in an aquifer system.</title>
        <authorList>
            <person name="Anantharaman K."/>
            <person name="Brown C.T."/>
            <person name="Hug L.A."/>
            <person name="Sharon I."/>
            <person name="Castelle C.J."/>
            <person name="Probst A.J."/>
            <person name="Thomas B.C."/>
            <person name="Singh A."/>
            <person name="Wilkins M.J."/>
            <person name="Karaoz U."/>
            <person name="Brodie E.L."/>
            <person name="Williams K.H."/>
            <person name="Hubbard S.S."/>
            <person name="Banfield J.F."/>
        </authorList>
    </citation>
    <scope>NUCLEOTIDE SEQUENCE [LARGE SCALE GENOMIC DNA]</scope>
</reference>
<dbReference type="AlphaFoldDB" id="A0A1F7I7N4"/>
<evidence type="ECO:0000313" key="1">
    <source>
        <dbReference type="EMBL" id="OGK39374.1"/>
    </source>
</evidence>
<dbReference type="Gene3D" id="3.40.630.30">
    <property type="match status" value="1"/>
</dbReference>
<gene>
    <name evidence="1" type="ORF">A3F34_00940</name>
</gene>
<protein>
    <submittedName>
        <fullName evidence="1">Uncharacterized protein</fullName>
    </submittedName>
</protein>
<name>A0A1F7I7N4_9BACT</name>
<dbReference type="EMBL" id="MGAE01000020">
    <property type="protein sequence ID" value="OGK39374.1"/>
    <property type="molecule type" value="Genomic_DNA"/>
</dbReference>
<sequence length="270" mass="30188">MPTEQGSIVLGAAHDIAPTMPPFSEEILPLERSVTIRELTPEDADLITAAFDILDHPANDIHMVDVTESESDIVERINTPGTYVFVGVNETGEVIGTAMATDSKKRVRRKRTTDIIVTSVELFATKTSVQSQRSRSAGDEPGYGTHMYQALEKYLFEDNGITSDGLQREMITIRIKRGVPGWERMLKIALKSGMKKIFTRPRMIRETDEDGNIRFYAGTELHGYIEVYADLRVSGGIETLRNTNPPTQEFLDKNLYHYESSRPSGDTSSV</sequence>
<dbReference type="InterPro" id="IPR016181">
    <property type="entry name" value="Acyl_CoA_acyltransferase"/>
</dbReference>
<comment type="caution">
    <text evidence="1">The sequence shown here is derived from an EMBL/GenBank/DDBJ whole genome shotgun (WGS) entry which is preliminary data.</text>
</comment>
<organism evidence="1 2">
    <name type="scientific">Candidatus Roizmanbacteria bacterium RIFCSPHIGHO2_12_FULL_44_10</name>
    <dbReference type="NCBI Taxonomy" id="1802054"/>
    <lineage>
        <taxon>Bacteria</taxon>
        <taxon>Candidatus Roizmaniibacteriota</taxon>
    </lineage>
</organism>
<proteinExistence type="predicted"/>
<evidence type="ECO:0000313" key="2">
    <source>
        <dbReference type="Proteomes" id="UP000179024"/>
    </source>
</evidence>
<accession>A0A1F7I7N4</accession>
<dbReference type="SUPFAM" id="SSF55729">
    <property type="entry name" value="Acyl-CoA N-acyltransferases (Nat)"/>
    <property type="match status" value="1"/>
</dbReference>